<evidence type="ECO:0000313" key="2">
    <source>
        <dbReference type="EMBL" id="KIK71873.1"/>
    </source>
</evidence>
<gene>
    <name evidence="2" type="ORF">PAXRUDRAFT_22711</name>
</gene>
<evidence type="ECO:0000313" key="3">
    <source>
        <dbReference type="Proteomes" id="UP000054538"/>
    </source>
</evidence>
<sequence>MNPWHPGSANPGPLNNFQQLSVAMNEITAAQSATPSDDSNMLPPSTPSTFPAPPSTTGGLSSSNSAVTSISCTKQMAAQQEGGAAMKDMAAAVCYLSHNMAPSTADISTTISLLVEHPELFKFDKLNIGDYFTKNHNRNQVAVFCTYDVELQK</sequence>
<protein>
    <submittedName>
        <fullName evidence="2">Uncharacterized protein</fullName>
    </submittedName>
</protein>
<accession>A0A0D0C8C2</accession>
<keyword evidence="3" id="KW-1185">Reference proteome</keyword>
<feature type="region of interest" description="Disordered" evidence="1">
    <location>
        <begin position="31"/>
        <end position="65"/>
    </location>
</feature>
<dbReference type="EMBL" id="KN831541">
    <property type="protein sequence ID" value="KIK71873.1"/>
    <property type="molecule type" value="Genomic_DNA"/>
</dbReference>
<dbReference type="HOGENOM" id="CLU_1713893_0_0_1"/>
<dbReference type="AlphaFoldDB" id="A0A0D0C8C2"/>
<organism evidence="2 3">
    <name type="scientific">Paxillus rubicundulus Ve08.2h10</name>
    <dbReference type="NCBI Taxonomy" id="930991"/>
    <lineage>
        <taxon>Eukaryota</taxon>
        <taxon>Fungi</taxon>
        <taxon>Dikarya</taxon>
        <taxon>Basidiomycota</taxon>
        <taxon>Agaricomycotina</taxon>
        <taxon>Agaricomycetes</taxon>
        <taxon>Agaricomycetidae</taxon>
        <taxon>Boletales</taxon>
        <taxon>Paxilineae</taxon>
        <taxon>Paxillaceae</taxon>
        <taxon>Paxillus</taxon>
    </lineage>
</organism>
<evidence type="ECO:0000256" key="1">
    <source>
        <dbReference type="SAM" id="MobiDB-lite"/>
    </source>
</evidence>
<feature type="compositionally biased region" description="Pro residues" evidence="1">
    <location>
        <begin position="44"/>
        <end position="54"/>
    </location>
</feature>
<reference evidence="3" key="2">
    <citation type="submission" date="2015-01" db="EMBL/GenBank/DDBJ databases">
        <title>Evolutionary Origins and Diversification of the Mycorrhizal Mutualists.</title>
        <authorList>
            <consortium name="DOE Joint Genome Institute"/>
            <consortium name="Mycorrhizal Genomics Consortium"/>
            <person name="Kohler A."/>
            <person name="Kuo A."/>
            <person name="Nagy L.G."/>
            <person name="Floudas D."/>
            <person name="Copeland A."/>
            <person name="Barry K.W."/>
            <person name="Cichocki N."/>
            <person name="Veneault-Fourrey C."/>
            <person name="LaButti K."/>
            <person name="Lindquist E.A."/>
            <person name="Lipzen A."/>
            <person name="Lundell T."/>
            <person name="Morin E."/>
            <person name="Murat C."/>
            <person name="Riley R."/>
            <person name="Ohm R."/>
            <person name="Sun H."/>
            <person name="Tunlid A."/>
            <person name="Henrissat B."/>
            <person name="Grigoriev I.V."/>
            <person name="Hibbett D.S."/>
            <person name="Martin F."/>
        </authorList>
    </citation>
    <scope>NUCLEOTIDE SEQUENCE [LARGE SCALE GENOMIC DNA]</scope>
    <source>
        <strain evidence="3">Ve08.2h10</strain>
    </source>
</reference>
<reference evidence="2 3" key="1">
    <citation type="submission" date="2014-04" db="EMBL/GenBank/DDBJ databases">
        <authorList>
            <consortium name="DOE Joint Genome Institute"/>
            <person name="Kuo A."/>
            <person name="Kohler A."/>
            <person name="Jargeat P."/>
            <person name="Nagy L.G."/>
            <person name="Floudas D."/>
            <person name="Copeland A."/>
            <person name="Barry K.W."/>
            <person name="Cichocki N."/>
            <person name="Veneault-Fourrey C."/>
            <person name="LaButti K."/>
            <person name="Lindquist E.A."/>
            <person name="Lipzen A."/>
            <person name="Lundell T."/>
            <person name="Morin E."/>
            <person name="Murat C."/>
            <person name="Sun H."/>
            <person name="Tunlid A."/>
            <person name="Henrissat B."/>
            <person name="Grigoriev I.V."/>
            <person name="Hibbett D.S."/>
            <person name="Martin F."/>
            <person name="Nordberg H.P."/>
            <person name="Cantor M.N."/>
            <person name="Hua S.X."/>
        </authorList>
    </citation>
    <scope>NUCLEOTIDE SEQUENCE [LARGE SCALE GENOMIC DNA]</scope>
    <source>
        <strain evidence="2 3">Ve08.2h10</strain>
    </source>
</reference>
<dbReference type="InParanoid" id="A0A0D0C8C2"/>
<name>A0A0D0C8C2_9AGAM</name>
<dbReference type="Proteomes" id="UP000054538">
    <property type="component" value="Unassembled WGS sequence"/>
</dbReference>
<proteinExistence type="predicted"/>